<dbReference type="EMBL" id="SRMF01000002">
    <property type="protein sequence ID" value="TGG94103.1"/>
    <property type="molecule type" value="Genomic_DNA"/>
</dbReference>
<dbReference type="Gene3D" id="3.40.109.10">
    <property type="entry name" value="NADH Oxidase"/>
    <property type="match status" value="1"/>
</dbReference>
<dbReference type="InterPro" id="IPR029479">
    <property type="entry name" value="Nitroreductase"/>
</dbReference>
<dbReference type="OrthoDB" id="9784375at2"/>
<dbReference type="Proteomes" id="UP000297475">
    <property type="component" value="Unassembled WGS sequence"/>
</dbReference>
<dbReference type="PANTHER" id="PTHR43543:SF1">
    <property type="entry name" value="MALONIC SEMIALDEHYDE REDUCTASE RUTE-RELATED"/>
    <property type="match status" value="1"/>
</dbReference>
<keyword evidence="1 5" id="KW-0285">Flavoprotein</keyword>
<evidence type="ECO:0000256" key="4">
    <source>
        <dbReference type="ARBA" id="ARBA00023002"/>
    </source>
</evidence>
<dbReference type="EC" id="1.-.-.-" evidence="5"/>
<comment type="caution">
    <text evidence="7">The sequence shown here is derived from an EMBL/GenBank/DDBJ whole genome shotgun (WGS) entry which is preliminary data.</text>
</comment>
<gene>
    <name evidence="7" type="ORF">E4656_07965</name>
</gene>
<sequence>MTSELPHAALQTATLDRLFREARTYAYWQDRPVSDDTLHELYELMKFAPTSMNSNPLRITFLRTPEAKARLKPALAEGNMPKVEAAPVTAILAFDRRFFDKLPELYPHVDARALFVGNEPFQEETAFRNSSIQGGYFILAARALGLDCGPLSGFDNDKVDALFFGKDKPNYRSNFLCNLGYGDDSKLRPRGPRLSFEEACELI</sequence>
<comment type="cofactor">
    <cofactor evidence="5">
        <name>FMN</name>
        <dbReference type="ChEBI" id="CHEBI:58210"/>
    </cofactor>
</comment>
<reference evidence="7 8" key="1">
    <citation type="submission" date="2019-04" db="EMBL/GenBank/DDBJ databases">
        <title>Natronospirillum operosus gen. nov., sp. nov., a haloalkaliphilic satellite isolated from decaying biomass of laboratory culture of cyanobacterium Geitlerinema sp. and proposal of Natronospirillaceae fam. nov. and Saccharospirillaceae fam. nov.</title>
        <authorList>
            <person name="Kevbrin V."/>
            <person name="Boltyanskaya Y."/>
            <person name="Koziaeva V."/>
            <person name="Grouzdev D.S."/>
            <person name="Park M."/>
            <person name="Cho J."/>
        </authorList>
    </citation>
    <scope>NUCLEOTIDE SEQUENCE [LARGE SCALE GENOMIC DNA]</scope>
    <source>
        <strain evidence="7 8">G-116</strain>
    </source>
</reference>
<comment type="similarity">
    <text evidence="5">Belongs to the nitroreductase family. HadB/RutE subfamily.</text>
</comment>
<proteinExistence type="inferred from homology"/>
<dbReference type="NCBIfam" id="NF003768">
    <property type="entry name" value="PRK05365.1"/>
    <property type="match status" value="1"/>
</dbReference>
<evidence type="ECO:0000259" key="6">
    <source>
        <dbReference type="Pfam" id="PF00881"/>
    </source>
</evidence>
<evidence type="ECO:0000256" key="1">
    <source>
        <dbReference type="ARBA" id="ARBA00022630"/>
    </source>
</evidence>
<dbReference type="PANTHER" id="PTHR43543">
    <property type="entry name" value="MALONIC SEMIALDEHYDE REDUCTASE RUTE-RELATED"/>
    <property type="match status" value="1"/>
</dbReference>
<keyword evidence="5" id="KW-0520">NAD</keyword>
<evidence type="ECO:0000256" key="5">
    <source>
        <dbReference type="HAMAP-Rule" id="MF_01204"/>
    </source>
</evidence>
<accession>A0A4Z0WDB9</accession>
<dbReference type="RefSeq" id="WP_135482671.1">
    <property type="nucleotide sequence ID" value="NZ_SRMF01000002.1"/>
</dbReference>
<dbReference type="AlphaFoldDB" id="A0A4Z0WDB9"/>
<dbReference type="InterPro" id="IPR000415">
    <property type="entry name" value="Nitroreductase-like"/>
</dbReference>
<dbReference type="Pfam" id="PF00881">
    <property type="entry name" value="Nitroreductase"/>
    <property type="match status" value="1"/>
</dbReference>
<keyword evidence="2 5" id="KW-0288">FMN</keyword>
<feature type="domain" description="Nitroreductase" evidence="6">
    <location>
        <begin position="29"/>
        <end position="181"/>
    </location>
</feature>
<dbReference type="InterPro" id="IPR050461">
    <property type="entry name" value="Nitroreductase_HadB/RutE"/>
</dbReference>
<evidence type="ECO:0000256" key="2">
    <source>
        <dbReference type="ARBA" id="ARBA00022643"/>
    </source>
</evidence>
<evidence type="ECO:0000313" key="7">
    <source>
        <dbReference type="EMBL" id="TGG94103.1"/>
    </source>
</evidence>
<keyword evidence="8" id="KW-1185">Reference proteome</keyword>
<dbReference type="HAMAP" id="MF_01204">
    <property type="entry name" value="Oxidoreductase_RutE_HadB"/>
    <property type="match status" value="1"/>
</dbReference>
<dbReference type="SUPFAM" id="SSF55469">
    <property type="entry name" value="FMN-dependent nitroreductase-like"/>
    <property type="match status" value="1"/>
</dbReference>
<evidence type="ECO:0000313" key="8">
    <source>
        <dbReference type="Proteomes" id="UP000297475"/>
    </source>
</evidence>
<name>A0A4Z0WDB9_9GAMM</name>
<dbReference type="CDD" id="cd02148">
    <property type="entry name" value="RutE-like"/>
    <property type="match status" value="1"/>
</dbReference>
<keyword evidence="4 5" id="KW-0560">Oxidoreductase</keyword>
<dbReference type="GO" id="GO:0016491">
    <property type="term" value="F:oxidoreductase activity"/>
    <property type="evidence" value="ECO:0007669"/>
    <property type="project" value="UniProtKB-UniRule"/>
</dbReference>
<keyword evidence="3 5" id="KW-0521">NADP</keyword>
<organism evidence="7 8">
    <name type="scientific">Natronospirillum operosum</name>
    <dbReference type="NCBI Taxonomy" id="2759953"/>
    <lineage>
        <taxon>Bacteria</taxon>
        <taxon>Pseudomonadati</taxon>
        <taxon>Pseudomonadota</taxon>
        <taxon>Gammaproteobacteria</taxon>
        <taxon>Oceanospirillales</taxon>
        <taxon>Natronospirillaceae</taxon>
        <taxon>Natronospirillum</taxon>
    </lineage>
</organism>
<evidence type="ECO:0000256" key="3">
    <source>
        <dbReference type="ARBA" id="ARBA00022857"/>
    </source>
</evidence>
<protein>
    <recommendedName>
        <fullName evidence="5">Putative NADH dehydrogenase/NAD(P)H nitroreductase E4656_07965</fullName>
        <ecNumber evidence="5">1.-.-.-</ecNumber>
    </recommendedName>
</protein>
<dbReference type="InterPro" id="IPR023936">
    <property type="entry name" value="RutE-like"/>
</dbReference>